<keyword evidence="2" id="KW-1185">Reference proteome</keyword>
<dbReference type="PROSITE" id="PS51257">
    <property type="entry name" value="PROKAR_LIPOPROTEIN"/>
    <property type="match status" value="1"/>
</dbReference>
<gene>
    <name evidence="1" type="ORF">O3303_09870</name>
</gene>
<dbReference type="RefSeq" id="WP_269558255.1">
    <property type="nucleotide sequence ID" value="NZ_CP114767.1"/>
</dbReference>
<evidence type="ECO:0000313" key="1">
    <source>
        <dbReference type="EMBL" id="WBA40142.1"/>
    </source>
</evidence>
<name>A0ABY7LI59_9BACT</name>
<accession>A0ABY7LI59</accession>
<dbReference type="EMBL" id="CP114767">
    <property type="protein sequence ID" value="WBA40142.1"/>
    <property type="molecule type" value="Genomic_DNA"/>
</dbReference>
<organism evidence="1 2">
    <name type="scientific">Hymenobacter canadensis</name>
    <dbReference type="NCBI Taxonomy" id="2999067"/>
    <lineage>
        <taxon>Bacteria</taxon>
        <taxon>Pseudomonadati</taxon>
        <taxon>Bacteroidota</taxon>
        <taxon>Cytophagia</taxon>
        <taxon>Cytophagales</taxon>
        <taxon>Hymenobacteraceae</taxon>
        <taxon>Hymenobacter</taxon>
    </lineage>
</organism>
<proteinExistence type="predicted"/>
<sequence>MKSSTISGLIFLSYISLFGCQKDDSVAKEIRIGGQAIELRKVAVANDSIQIWVPSSWVKMEVLPLFGPCYKCGPETEINTRVSDGKAEKLTLSVVSYCREASVIQADNYKQTFLKTLVEQYLDSERGNAVLLDSVIQGPITAIGVRTIRNQKVSYVKRITARGRRRSVSLILEGPTDKHTIEAFQGIQQEIIINPAYLN</sequence>
<protein>
    <submittedName>
        <fullName evidence="1">Uncharacterized protein</fullName>
    </submittedName>
</protein>
<reference evidence="1 2" key="1">
    <citation type="submission" date="2022-12" db="EMBL/GenBank/DDBJ databases">
        <title>Hymenobacter canadensis sp. nov. isolated from lake water of the Cambridge Bay, Canada.</title>
        <authorList>
            <person name="Kim W.H."/>
            <person name="Lee Y.M."/>
        </authorList>
    </citation>
    <scope>NUCLEOTIDE SEQUENCE [LARGE SCALE GENOMIC DNA]</scope>
    <source>
        <strain evidence="1 2">PAMC 29467</strain>
    </source>
</reference>
<dbReference type="Proteomes" id="UP001211005">
    <property type="component" value="Chromosome"/>
</dbReference>
<evidence type="ECO:0000313" key="2">
    <source>
        <dbReference type="Proteomes" id="UP001211005"/>
    </source>
</evidence>